<evidence type="ECO:0000256" key="5">
    <source>
        <dbReference type="ARBA" id="ARBA00023295"/>
    </source>
</evidence>
<dbReference type="InterPro" id="IPR001223">
    <property type="entry name" value="Glyco_hydro18_cat"/>
</dbReference>
<dbReference type="InterPro" id="IPR017853">
    <property type="entry name" value="GH"/>
</dbReference>
<evidence type="ECO:0000259" key="10">
    <source>
        <dbReference type="PROSITE" id="PS51910"/>
    </source>
</evidence>
<dbReference type="PANTHER" id="PTHR11177:SF317">
    <property type="entry name" value="CHITINASE 12-RELATED"/>
    <property type="match status" value="1"/>
</dbReference>
<feature type="chain" id="PRO_5040990789" description="chitinase" evidence="9">
    <location>
        <begin position="30"/>
        <end position="420"/>
    </location>
</feature>
<dbReference type="InterPro" id="IPR050314">
    <property type="entry name" value="Glycosyl_Hydrlase_18"/>
</dbReference>
<dbReference type="InterPro" id="IPR011583">
    <property type="entry name" value="Chitinase_II/V-like_cat"/>
</dbReference>
<dbReference type="AlphaFoldDB" id="A0A9X2LTZ2"/>
<dbReference type="EC" id="3.2.1.14" evidence="2"/>
<comment type="similarity">
    <text evidence="7">Belongs to the glycosyl hydrolase 18 family.</text>
</comment>
<organism evidence="11 12">
    <name type="scientific">Streptomyces malaysiensis subsp. samsunensis</name>
    <dbReference type="NCBI Taxonomy" id="459658"/>
    <lineage>
        <taxon>Bacteria</taxon>
        <taxon>Bacillati</taxon>
        <taxon>Actinomycetota</taxon>
        <taxon>Actinomycetes</taxon>
        <taxon>Kitasatosporales</taxon>
        <taxon>Streptomycetaceae</taxon>
        <taxon>Streptomyces</taxon>
        <taxon>Streptomyces violaceusniger group</taxon>
    </lineage>
</organism>
<dbReference type="GO" id="GO:0005975">
    <property type="term" value="P:carbohydrate metabolic process"/>
    <property type="evidence" value="ECO:0007669"/>
    <property type="project" value="InterPro"/>
</dbReference>
<evidence type="ECO:0000313" key="11">
    <source>
        <dbReference type="EMBL" id="MCQ8830390.1"/>
    </source>
</evidence>
<keyword evidence="12" id="KW-1185">Reference proteome</keyword>
<proteinExistence type="inferred from homology"/>
<evidence type="ECO:0000256" key="4">
    <source>
        <dbReference type="ARBA" id="ARBA00023024"/>
    </source>
</evidence>
<dbReference type="RefSeq" id="WP_257631536.1">
    <property type="nucleotide sequence ID" value="NZ_JANIIC010000015.1"/>
</dbReference>
<accession>A0A9X2LTZ2</accession>
<evidence type="ECO:0000256" key="9">
    <source>
        <dbReference type="SAM" id="SignalP"/>
    </source>
</evidence>
<keyword evidence="4" id="KW-0119">Carbohydrate metabolism</keyword>
<sequence length="420" mass="44264">MLRPRLSAALAAVCTAVLTATLLAGSAAAGEPRSAGTPQATSKAAQTPTTKAAGDKVVGYFTEWGIYQRNYHVKNVETSGSAAKLTHINYAFGNVTGGKCAIGDSYADYDKAYDAASSVDGQADTWDAGALRGNFNQLRKLKKLHPGLKVLWSFGGWTWSSGFTEAAKNPAAFAQSCYDLVEDPRWADVFDGIDIDWEYPNACGLTCDTSGKDAFKNLMSAMRAKFGSSNLVTAAITADGSSGGKIEAADYAGAAQYVDWYNPMTYDFFGAWAAQGPTAPHSPLNSYNGIPQQGFNTDAAIQKLKGLGIPASKLLLGIGFYGRGWSGVTQDAPGGTATGAAPGTYEAGIEDYKVLKNSCPANGTVAGTAYAHCGNQWWSYDTPSTIGGKMDYKRQQGLGGTFFWELSGDTSNGELIKSIN</sequence>
<dbReference type="Gene3D" id="3.20.20.80">
    <property type="entry name" value="Glycosidases"/>
    <property type="match status" value="1"/>
</dbReference>
<feature type="region of interest" description="Disordered" evidence="8">
    <location>
        <begin position="29"/>
        <end position="48"/>
    </location>
</feature>
<keyword evidence="9" id="KW-0732">Signal</keyword>
<keyword evidence="3 6" id="KW-0378">Hydrolase</keyword>
<dbReference type="GO" id="GO:0006032">
    <property type="term" value="P:chitin catabolic process"/>
    <property type="evidence" value="ECO:0007669"/>
    <property type="project" value="UniProtKB-KW"/>
</dbReference>
<name>A0A9X2LTZ2_STRMQ</name>
<keyword evidence="4" id="KW-0146">Chitin degradation</keyword>
<dbReference type="Proteomes" id="UP001142400">
    <property type="component" value="Unassembled WGS sequence"/>
</dbReference>
<dbReference type="InterPro" id="IPR029070">
    <property type="entry name" value="Chitinase_insertion_sf"/>
</dbReference>
<feature type="domain" description="GH18" evidence="10">
    <location>
        <begin position="55"/>
        <end position="420"/>
    </location>
</feature>
<evidence type="ECO:0000256" key="2">
    <source>
        <dbReference type="ARBA" id="ARBA00012729"/>
    </source>
</evidence>
<dbReference type="Pfam" id="PF00704">
    <property type="entry name" value="Glyco_hydro_18"/>
    <property type="match status" value="1"/>
</dbReference>
<feature type="compositionally biased region" description="Polar residues" evidence="8">
    <location>
        <begin position="36"/>
        <end position="48"/>
    </location>
</feature>
<comment type="caution">
    <text evidence="11">The sequence shown here is derived from an EMBL/GenBank/DDBJ whole genome shotgun (WGS) entry which is preliminary data.</text>
</comment>
<dbReference type="InterPro" id="IPR001579">
    <property type="entry name" value="Glyco_hydro_18_chit_AS"/>
</dbReference>
<evidence type="ECO:0000256" key="6">
    <source>
        <dbReference type="RuleBase" id="RU000489"/>
    </source>
</evidence>
<evidence type="ECO:0000313" key="12">
    <source>
        <dbReference type="Proteomes" id="UP001142400"/>
    </source>
</evidence>
<evidence type="ECO:0000256" key="1">
    <source>
        <dbReference type="ARBA" id="ARBA00000822"/>
    </source>
</evidence>
<dbReference type="EMBL" id="JANIIC010000015">
    <property type="protein sequence ID" value="MCQ8830390.1"/>
    <property type="molecule type" value="Genomic_DNA"/>
</dbReference>
<dbReference type="PROSITE" id="PS51910">
    <property type="entry name" value="GH18_2"/>
    <property type="match status" value="1"/>
</dbReference>
<dbReference type="Gene3D" id="3.10.50.10">
    <property type="match status" value="1"/>
</dbReference>
<feature type="signal peptide" evidence="9">
    <location>
        <begin position="1"/>
        <end position="29"/>
    </location>
</feature>
<dbReference type="GO" id="GO:0008061">
    <property type="term" value="F:chitin binding"/>
    <property type="evidence" value="ECO:0007669"/>
    <property type="project" value="InterPro"/>
</dbReference>
<protein>
    <recommendedName>
        <fullName evidence="2">chitinase</fullName>
        <ecNumber evidence="2">3.2.1.14</ecNumber>
    </recommendedName>
</protein>
<comment type="catalytic activity">
    <reaction evidence="1">
        <text>Random endo-hydrolysis of N-acetyl-beta-D-glucosaminide (1-&gt;4)-beta-linkages in chitin and chitodextrins.</text>
        <dbReference type="EC" id="3.2.1.14"/>
    </reaction>
</comment>
<evidence type="ECO:0000256" key="7">
    <source>
        <dbReference type="RuleBase" id="RU004453"/>
    </source>
</evidence>
<gene>
    <name evidence="11" type="ORF">NQU54_15290</name>
</gene>
<reference evidence="11" key="1">
    <citation type="submission" date="2022-06" db="EMBL/GenBank/DDBJ databases">
        <title>WGS of actinobacteria.</title>
        <authorList>
            <person name="Thawai C."/>
        </authorList>
    </citation>
    <scope>NUCLEOTIDE SEQUENCE</scope>
    <source>
        <strain evidence="11">DSM 42010</strain>
    </source>
</reference>
<dbReference type="PROSITE" id="PS01095">
    <property type="entry name" value="GH18_1"/>
    <property type="match status" value="1"/>
</dbReference>
<dbReference type="SUPFAM" id="SSF51445">
    <property type="entry name" value="(Trans)glycosidases"/>
    <property type="match status" value="1"/>
</dbReference>
<keyword evidence="4" id="KW-0624">Polysaccharide degradation</keyword>
<dbReference type="PANTHER" id="PTHR11177">
    <property type="entry name" value="CHITINASE"/>
    <property type="match status" value="1"/>
</dbReference>
<dbReference type="CDD" id="cd06548">
    <property type="entry name" value="GH18_chitinase"/>
    <property type="match status" value="1"/>
</dbReference>
<evidence type="ECO:0000256" key="8">
    <source>
        <dbReference type="SAM" id="MobiDB-lite"/>
    </source>
</evidence>
<keyword evidence="5 6" id="KW-0326">Glycosidase</keyword>
<evidence type="ECO:0000256" key="3">
    <source>
        <dbReference type="ARBA" id="ARBA00022801"/>
    </source>
</evidence>
<dbReference type="GO" id="GO:0008843">
    <property type="term" value="F:endochitinase activity"/>
    <property type="evidence" value="ECO:0007669"/>
    <property type="project" value="UniProtKB-EC"/>
</dbReference>
<dbReference type="SUPFAM" id="SSF54556">
    <property type="entry name" value="Chitinase insertion domain"/>
    <property type="match status" value="1"/>
</dbReference>
<dbReference type="SMART" id="SM00636">
    <property type="entry name" value="Glyco_18"/>
    <property type="match status" value="1"/>
</dbReference>